<evidence type="ECO:0000256" key="1">
    <source>
        <dbReference type="SAM" id="Phobius"/>
    </source>
</evidence>
<dbReference type="AlphaFoldDB" id="A0AAE0N633"/>
<evidence type="ECO:0000313" key="2">
    <source>
        <dbReference type="EMBL" id="KAK3371548.1"/>
    </source>
</evidence>
<feature type="transmembrane region" description="Helical" evidence="1">
    <location>
        <begin position="307"/>
        <end position="329"/>
    </location>
</feature>
<comment type="caution">
    <text evidence="2">The sequence shown here is derived from an EMBL/GenBank/DDBJ whole genome shotgun (WGS) entry which is preliminary data.</text>
</comment>
<evidence type="ECO:0000313" key="3">
    <source>
        <dbReference type="Proteomes" id="UP001287356"/>
    </source>
</evidence>
<feature type="transmembrane region" description="Helical" evidence="1">
    <location>
        <begin position="211"/>
        <end position="233"/>
    </location>
</feature>
<keyword evidence="1" id="KW-0812">Transmembrane</keyword>
<feature type="transmembrane region" description="Helical" evidence="1">
    <location>
        <begin position="245"/>
        <end position="264"/>
    </location>
</feature>
<gene>
    <name evidence="2" type="ORF">B0T24DRAFT_324273</name>
</gene>
<protein>
    <submittedName>
        <fullName evidence="2">Uncharacterized protein</fullName>
    </submittedName>
</protein>
<sequence length="338" mass="38572">MATRRAVEVIFPWTDPCETLNVRLETSLRVVACLFDSITDTFIEEHASRESRAYANMATPDRNRLLNGRNPVEEMIATKERLTATYPRLKADADVRQLLNHIANMSECEYWESQCRNPHAVQGPTRSASIAIANSREEALDIYETVRADLEKKSTRVLLNVANAIRLKLRAVESLLGFWNLSYRQLPRQNQEIRSSRPDNVPRTTSNAATIIAITTVVTFATFIPLGFAWFYAQGTHGTPFDMDFWFLIQNSTMQLLSIFITIYPIQKIMKLSRRLWYWALFFTIIGFICMVGSIPMYLFLPTFWSGFASFAGIVAQVSISVQLVLLTISQSQYVKQA</sequence>
<keyword evidence="1" id="KW-1133">Transmembrane helix</keyword>
<name>A0AAE0N633_9PEZI</name>
<dbReference type="Proteomes" id="UP001287356">
    <property type="component" value="Unassembled WGS sequence"/>
</dbReference>
<organism evidence="2 3">
    <name type="scientific">Lasiosphaeria ovina</name>
    <dbReference type="NCBI Taxonomy" id="92902"/>
    <lineage>
        <taxon>Eukaryota</taxon>
        <taxon>Fungi</taxon>
        <taxon>Dikarya</taxon>
        <taxon>Ascomycota</taxon>
        <taxon>Pezizomycotina</taxon>
        <taxon>Sordariomycetes</taxon>
        <taxon>Sordariomycetidae</taxon>
        <taxon>Sordariales</taxon>
        <taxon>Lasiosphaeriaceae</taxon>
        <taxon>Lasiosphaeria</taxon>
    </lineage>
</organism>
<feature type="transmembrane region" description="Helical" evidence="1">
    <location>
        <begin position="276"/>
        <end position="301"/>
    </location>
</feature>
<keyword evidence="3" id="KW-1185">Reference proteome</keyword>
<reference evidence="2" key="1">
    <citation type="journal article" date="2023" name="Mol. Phylogenet. Evol.">
        <title>Genome-scale phylogeny and comparative genomics of the fungal order Sordariales.</title>
        <authorList>
            <person name="Hensen N."/>
            <person name="Bonometti L."/>
            <person name="Westerberg I."/>
            <person name="Brannstrom I.O."/>
            <person name="Guillou S."/>
            <person name="Cros-Aarteil S."/>
            <person name="Calhoun S."/>
            <person name="Haridas S."/>
            <person name="Kuo A."/>
            <person name="Mondo S."/>
            <person name="Pangilinan J."/>
            <person name="Riley R."/>
            <person name="LaButti K."/>
            <person name="Andreopoulos B."/>
            <person name="Lipzen A."/>
            <person name="Chen C."/>
            <person name="Yan M."/>
            <person name="Daum C."/>
            <person name="Ng V."/>
            <person name="Clum A."/>
            <person name="Steindorff A."/>
            <person name="Ohm R.A."/>
            <person name="Martin F."/>
            <person name="Silar P."/>
            <person name="Natvig D.O."/>
            <person name="Lalanne C."/>
            <person name="Gautier V."/>
            <person name="Ament-Velasquez S.L."/>
            <person name="Kruys A."/>
            <person name="Hutchinson M.I."/>
            <person name="Powell A.J."/>
            <person name="Barry K."/>
            <person name="Miller A.N."/>
            <person name="Grigoriev I.V."/>
            <person name="Debuchy R."/>
            <person name="Gladieux P."/>
            <person name="Hiltunen Thoren M."/>
            <person name="Johannesson H."/>
        </authorList>
    </citation>
    <scope>NUCLEOTIDE SEQUENCE</scope>
    <source>
        <strain evidence="2">CBS 958.72</strain>
    </source>
</reference>
<dbReference type="EMBL" id="JAULSN010000005">
    <property type="protein sequence ID" value="KAK3371548.1"/>
    <property type="molecule type" value="Genomic_DNA"/>
</dbReference>
<accession>A0AAE0N633</accession>
<keyword evidence="1" id="KW-0472">Membrane</keyword>
<reference evidence="2" key="2">
    <citation type="submission" date="2023-06" db="EMBL/GenBank/DDBJ databases">
        <authorList>
            <consortium name="Lawrence Berkeley National Laboratory"/>
            <person name="Haridas S."/>
            <person name="Hensen N."/>
            <person name="Bonometti L."/>
            <person name="Westerberg I."/>
            <person name="Brannstrom I.O."/>
            <person name="Guillou S."/>
            <person name="Cros-Aarteil S."/>
            <person name="Calhoun S."/>
            <person name="Kuo A."/>
            <person name="Mondo S."/>
            <person name="Pangilinan J."/>
            <person name="Riley R."/>
            <person name="Labutti K."/>
            <person name="Andreopoulos B."/>
            <person name="Lipzen A."/>
            <person name="Chen C."/>
            <person name="Yanf M."/>
            <person name="Daum C."/>
            <person name="Ng V."/>
            <person name="Clum A."/>
            <person name="Steindorff A."/>
            <person name="Ohm R."/>
            <person name="Martin F."/>
            <person name="Silar P."/>
            <person name="Natvig D."/>
            <person name="Lalanne C."/>
            <person name="Gautier V."/>
            <person name="Ament-Velasquez S.L."/>
            <person name="Kruys A."/>
            <person name="Hutchinson M.I."/>
            <person name="Powell A.J."/>
            <person name="Barry K."/>
            <person name="Miller A.N."/>
            <person name="Grigoriev I.V."/>
            <person name="Debuchy R."/>
            <person name="Gladieux P."/>
            <person name="Thoren M.H."/>
            <person name="Johannesson H."/>
        </authorList>
    </citation>
    <scope>NUCLEOTIDE SEQUENCE</scope>
    <source>
        <strain evidence="2">CBS 958.72</strain>
    </source>
</reference>
<proteinExistence type="predicted"/>